<dbReference type="PANTHER" id="PTHR33169">
    <property type="entry name" value="PADR-FAMILY TRANSCRIPTIONAL REGULATOR"/>
    <property type="match status" value="1"/>
</dbReference>
<protein>
    <recommendedName>
        <fullName evidence="1">Transcription regulator PadR N-terminal domain-containing protein</fullName>
    </recommendedName>
</protein>
<dbReference type="AlphaFoldDB" id="A0A8J4E633"/>
<keyword evidence="3" id="KW-1185">Reference proteome</keyword>
<feature type="domain" description="Transcription regulator PadR N-terminal" evidence="1">
    <location>
        <begin position="22"/>
        <end position="83"/>
    </location>
</feature>
<reference evidence="2" key="1">
    <citation type="submission" date="2021-01" db="EMBL/GenBank/DDBJ databases">
        <title>Whole genome shotgun sequence of Virgisporangium aurantiacum NBRC 16421.</title>
        <authorList>
            <person name="Komaki H."/>
            <person name="Tamura T."/>
        </authorList>
    </citation>
    <scope>NUCLEOTIDE SEQUENCE</scope>
    <source>
        <strain evidence="2">NBRC 16421</strain>
    </source>
</reference>
<dbReference type="InterPro" id="IPR036390">
    <property type="entry name" value="WH_DNA-bd_sf"/>
</dbReference>
<dbReference type="Gene3D" id="1.10.10.10">
    <property type="entry name" value="Winged helix-like DNA-binding domain superfamily/Winged helix DNA-binding domain"/>
    <property type="match status" value="1"/>
</dbReference>
<proteinExistence type="predicted"/>
<dbReference type="InterPro" id="IPR052509">
    <property type="entry name" value="Metal_resp_DNA-bind_regulator"/>
</dbReference>
<comment type="caution">
    <text evidence="2">The sequence shown here is derived from an EMBL/GenBank/DDBJ whole genome shotgun (WGS) entry which is preliminary data.</text>
</comment>
<gene>
    <name evidence="2" type="ORF">Vau01_102590</name>
</gene>
<organism evidence="2 3">
    <name type="scientific">Virgisporangium aurantiacum</name>
    <dbReference type="NCBI Taxonomy" id="175570"/>
    <lineage>
        <taxon>Bacteria</taxon>
        <taxon>Bacillati</taxon>
        <taxon>Actinomycetota</taxon>
        <taxon>Actinomycetes</taxon>
        <taxon>Micromonosporales</taxon>
        <taxon>Micromonosporaceae</taxon>
        <taxon>Virgisporangium</taxon>
    </lineage>
</organism>
<dbReference type="InterPro" id="IPR005149">
    <property type="entry name" value="Tscrpt_reg_PadR_N"/>
</dbReference>
<sequence length="111" mass="11930">MTVKMTVPVAKVLAALLADPAGEHYGLQLMQQTGIASGTLYPILTRLQNAGWLTARWEDEDPSDAGRPVRRYYQLTPEGAEAARTGLAELRAQTSIVAPMTEAPPALGPAW</sequence>
<dbReference type="Proteomes" id="UP000612585">
    <property type="component" value="Unassembled WGS sequence"/>
</dbReference>
<dbReference type="RefSeq" id="WP_204008578.1">
    <property type="nucleotide sequence ID" value="NZ_BOPG01000082.1"/>
</dbReference>
<dbReference type="PANTHER" id="PTHR33169:SF14">
    <property type="entry name" value="TRANSCRIPTIONAL REGULATOR RV3488"/>
    <property type="match status" value="1"/>
</dbReference>
<name>A0A8J4E633_9ACTN</name>
<evidence type="ECO:0000313" key="2">
    <source>
        <dbReference type="EMBL" id="GIJ62743.1"/>
    </source>
</evidence>
<evidence type="ECO:0000313" key="3">
    <source>
        <dbReference type="Proteomes" id="UP000612585"/>
    </source>
</evidence>
<dbReference type="EMBL" id="BOPG01000082">
    <property type="protein sequence ID" value="GIJ62743.1"/>
    <property type="molecule type" value="Genomic_DNA"/>
</dbReference>
<dbReference type="Pfam" id="PF03551">
    <property type="entry name" value="PadR"/>
    <property type="match status" value="1"/>
</dbReference>
<evidence type="ECO:0000259" key="1">
    <source>
        <dbReference type="Pfam" id="PF03551"/>
    </source>
</evidence>
<dbReference type="InterPro" id="IPR036388">
    <property type="entry name" value="WH-like_DNA-bd_sf"/>
</dbReference>
<dbReference type="SUPFAM" id="SSF46785">
    <property type="entry name" value="Winged helix' DNA-binding domain"/>
    <property type="match status" value="1"/>
</dbReference>
<accession>A0A8J4E633</accession>